<dbReference type="GO" id="GO:0016301">
    <property type="term" value="F:kinase activity"/>
    <property type="evidence" value="ECO:0007669"/>
    <property type="project" value="UniProtKB-KW"/>
</dbReference>
<keyword evidence="2" id="KW-0813">Transport</keyword>
<evidence type="ECO:0000256" key="7">
    <source>
        <dbReference type="ARBA" id="ARBA00037252"/>
    </source>
</evidence>
<dbReference type="AlphaFoldDB" id="A0A8I1BFA0"/>
<protein>
    <recommendedName>
        <fullName evidence="9">PTS system glucose-specific EIIA component</fullName>
    </recommendedName>
    <alternativeName>
        <fullName evidence="12">EIIA-Glc</fullName>
    </alternativeName>
    <alternativeName>
        <fullName evidence="11">EIII-Glc</fullName>
    </alternativeName>
    <alternativeName>
        <fullName evidence="10">Glucose-specific phosphotransferase enzyme IIA component</fullName>
    </alternativeName>
</protein>
<proteinExistence type="predicted"/>
<dbReference type="Proteomes" id="UP000622362">
    <property type="component" value="Unassembled WGS sequence"/>
</dbReference>
<reference evidence="14" key="1">
    <citation type="submission" date="2020-11" db="EMBL/GenBank/DDBJ databases">
        <title>Molecular epidemiology and genomic profiles of multidrug-resistant bacteria collected from clinical sources in South Africa.</title>
        <authorList>
            <person name="Asante J."/>
            <person name="Amoako D.G."/>
        </authorList>
    </citation>
    <scope>NUCLEOTIDE SEQUENCE</scope>
    <source>
        <strain evidence="14">C68</strain>
    </source>
</reference>
<evidence type="ECO:0000256" key="8">
    <source>
        <dbReference type="ARBA" id="ARBA00038632"/>
    </source>
</evidence>
<evidence type="ECO:0000259" key="13">
    <source>
        <dbReference type="PROSITE" id="PS51093"/>
    </source>
</evidence>
<evidence type="ECO:0000313" key="15">
    <source>
        <dbReference type="Proteomes" id="UP000622362"/>
    </source>
</evidence>
<keyword evidence="3 14" id="KW-0762">Sugar transport</keyword>
<feature type="domain" description="PTS EIIA type-1" evidence="13">
    <location>
        <begin position="1"/>
        <end position="67"/>
    </location>
</feature>
<dbReference type="PROSITE" id="PS51093">
    <property type="entry name" value="PTS_EIIA_TYPE_1"/>
    <property type="match status" value="1"/>
</dbReference>
<dbReference type="PANTHER" id="PTHR45008">
    <property type="entry name" value="PTS SYSTEM GLUCOSE-SPECIFIC EIIA COMPONENT"/>
    <property type="match status" value="1"/>
</dbReference>
<keyword evidence="6" id="KW-0418">Kinase</keyword>
<dbReference type="GO" id="GO:0009401">
    <property type="term" value="P:phosphoenolpyruvate-dependent sugar phosphotransferase system"/>
    <property type="evidence" value="ECO:0007669"/>
    <property type="project" value="UniProtKB-KW"/>
</dbReference>
<evidence type="ECO:0000256" key="6">
    <source>
        <dbReference type="ARBA" id="ARBA00022777"/>
    </source>
</evidence>
<dbReference type="PANTHER" id="PTHR45008:SF1">
    <property type="entry name" value="PTS SYSTEM GLUCOSE-SPECIFIC EIIA COMPONENT"/>
    <property type="match status" value="1"/>
</dbReference>
<comment type="caution">
    <text evidence="14">The sequence shown here is derived from an EMBL/GenBank/DDBJ whole genome shotgun (WGS) entry which is preliminary data.</text>
</comment>
<feature type="non-terminal residue" evidence="14">
    <location>
        <position position="1"/>
    </location>
</feature>
<keyword evidence="4" id="KW-0808">Transferase</keyword>
<evidence type="ECO:0000256" key="1">
    <source>
        <dbReference type="ARBA" id="ARBA00004496"/>
    </source>
</evidence>
<dbReference type="Gene3D" id="2.70.70.10">
    <property type="entry name" value="Glucose Permease (Domain IIA)"/>
    <property type="match status" value="1"/>
</dbReference>
<dbReference type="SUPFAM" id="SSF51261">
    <property type="entry name" value="Duplicated hybrid motif"/>
    <property type="match status" value="1"/>
</dbReference>
<dbReference type="InterPro" id="IPR001127">
    <property type="entry name" value="PTS_EIIA_1_perm"/>
</dbReference>
<evidence type="ECO:0000256" key="11">
    <source>
        <dbReference type="ARBA" id="ARBA00042526"/>
    </source>
</evidence>
<evidence type="ECO:0000256" key="3">
    <source>
        <dbReference type="ARBA" id="ARBA00022597"/>
    </source>
</evidence>
<evidence type="ECO:0000313" key="14">
    <source>
        <dbReference type="EMBL" id="MBF9305094.1"/>
    </source>
</evidence>
<evidence type="ECO:0000256" key="9">
    <source>
        <dbReference type="ARBA" id="ARBA00039163"/>
    </source>
</evidence>
<gene>
    <name evidence="14" type="ORF">I3V53_13700</name>
</gene>
<dbReference type="InterPro" id="IPR011055">
    <property type="entry name" value="Dup_hybrid_motif"/>
</dbReference>
<keyword evidence="5" id="KW-0598">Phosphotransferase system</keyword>
<comment type="subunit">
    <text evidence="8">Heterodimer with glycerol kinase (glpk).</text>
</comment>
<name>A0A8I1BFA0_STAEP</name>
<organism evidence="14 15">
    <name type="scientific">Staphylococcus epidermidis</name>
    <dbReference type="NCBI Taxonomy" id="1282"/>
    <lineage>
        <taxon>Bacteria</taxon>
        <taxon>Bacillati</taxon>
        <taxon>Bacillota</taxon>
        <taxon>Bacilli</taxon>
        <taxon>Bacillales</taxon>
        <taxon>Staphylococcaceae</taxon>
        <taxon>Staphylococcus</taxon>
    </lineage>
</organism>
<evidence type="ECO:0000256" key="4">
    <source>
        <dbReference type="ARBA" id="ARBA00022679"/>
    </source>
</evidence>
<dbReference type="PROSITE" id="PS00371">
    <property type="entry name" value="PTS_EIIA_TYPE_1_HIS"/>
    <property type="match status" value="1"/>
</dbReference>
<dbReference type="RefSeq" id="WP_196310187.1">
    <property type="nucleotide sequence ID" value="NZ_JADPYN010000100.1"/>
</dbReference>
<evidence type="ECO:0000256" key="12">
    <source>
        <dbReference type="ARBA" id="ARBA00042873"/>
    </source>
</evidence>
<evidence type="ECO:0000256" key="5">
    <source>
        <dbReference type="ARBA" id="ARBA00022683"/>
    </source>
</evidence>
<evidence type="ECO:0000256" key="10">
    <source>
        <dbReference type="ARBA" id="ARBA00042296"/>
    </source>
</evidence>
<dbReference type="EMBL" id="JADPYN010000100">
    <property type="protein sequence ID" value="MBF9305094.1"/>
    <property type="molecule type" value="Genomic_DNA"/>
</dbReference>
<dbReference type="Pfam" id="PF00358">
    <property type="entry name" value="PTS_EIIA_1"/>
    <property type="match status" value="1"/>
</dbReference>
<evidence type="ECO:0000256" key="2">
    <source>
        <dbReference type="ARBA" id="ARBA00022448"/>
    </source>
</evidence>
<sequence>AIGLESDTGIEVLIHIGIDTVKLNGEGFESLVDVNEPVTQGQPLMKINLAYLKEHAPSVVTPVIITNQDDKTLTFDDVDSVDPGKRIMTIK</sequence>
<accession>A0A8I1BFA0</accession>
<dbReference type="InterPro" id="IPR050890">
    <property type="entry name" value="PTS_EIIA_component"/>
</dbReference>
<comment type="function">
    <text evidence="7">The phosphoenolpyruvate-dependent sugar phosphotransferase system (sugar PTS), a major carbohydrate active transport system, catalyzes the phosphorylation of incoming sugar substrates concomitantly with their translocation across the cell membrane. The enzyme II complex composed of PtsG and Crr is involved in glucose transport.</text>
</comment>
<dbReference type="GO" id="GO:0005737">
    <property type="term" value="C:cytoplasm"/>
    <property type="evidence" value="ECO:0007669"/>
    <property type="project" value="UniProtKB-SubCell"/>
</dbReference>
<comment type="subcellular location">
    <subcellularLocation>
        <location evidence="1">Cytoplasm</location>
    </subcellularLocation>
</comment>